<proteinExistence type="predicted"/>
<dbReference type="RefSeq" id="WP_023927993.1">
    <property type="nucleotide sequence ID" value="NZ_KI669454.1"/>
</dbReference>
<dbReference type="PATRIC" id="fig|1357400.3.peg.1675"/>
<dbReference type="SUPFAM" id="SSF53474">
    <property type="entry name" value="alpha/beta-Hydrolases"/>
    <property type="match status" value="1"/>
</dbReference>
<dbReference type="Pfam" id="PF04301">
    <property type="entry name" value="BioG"/>
    <property type="match status" value="1"/>
</dbReference>
<dbReference type="Proteomes" id="UP000018731">
    <property type="component" value="Unassembled WGS sequence"/>
</dbReference>
<keyword evidence="1" id="KW-1133">Transmembrane helix</keyword>
<dbReference type="Gene3D" id="3.40.50.1820">
    <property type="entry name" value="alpha/beta hydrolase"/>
    <property type="match status" value="1"/>
</dbReference>
<dbReference type="InterPro" id="IPR029058">
    <property type="entry name" value="AB_hydrolase_fold"/>
</dbReference>
<dbReference type="HOGENOM" id="CLU_085983_0_0_7"/>
<evidence type="ECO:0000313" key="2">
    <source>
        <dbReference type="EMBL" id="ETD23446.1"/>
    </source>
</evidence>
<dbReference type="InterPro" id="IPR007398">
    <property type="entry name" value="BioG"/>
</dbReference>
<keyword evidence="1" id="KW-0812">Transmembrane</keyword>
<keyword evidence="3" id="KW-1185">Reference proteome</keyword>
<comment type="caution">
    <text evidence="2">The sequence shown here is derived from an EMBL/GenBank/DDBJ whole genome shotgun (WGS) entry which is preliminary data.</text>
</comment>
<feature type="transmembrane region" description="Helical" evidence="1">
    <location>
        <begin position="94"/>
        <end position="115"/>
    </location>
</feature>
<evidence type="ECO:0008006" key="4">
    <source>
        <dbReference type="Google" id="ProtNLM"/>
    </source>
</evidence>
<evidence type="ECO:0000313" key="3">
    <source>
        <dbReference type="Proteomes" id="UP000018731"/>
    </source>
</evidence>
<keyword evidence="1" id="KW-0472">Membrane</keyword>
<accession>V8C9R0</accession>
<name>V8C9R0_9HELI</name>
<dbReference type="EMBL" id="AZJI01000005">
    <property type="protein sequence ID" value="ETD23446.1"/>
    <property type="molecule type" value="Genomic_DNA"/>
</dbReference>
<dbReference type="OrthoDB" id="37047at2"/>
<gene>
    <name evidence="2" type="ORF">HMPREF2086_01251</name>
</gene>
<evidence type="ECO:0000256" key="1">
    <source>
        <dbReference type="SAM" id="Phobius"/>
    </source>
</evidence>
<sequence length="282" mass="32412">MKICFFKILPQDSKVDFADFTFQNLQEDFDKQSSQNLVVFFSGFASLPSHFCRFADKNFLQGFDMIMVYDYCDFSQHQAQIKEIINASKKYKNVYLIAWSMGVFVASALLSDFIYQAGGECDKIFAKKVAINGTNIGIDRVLGIPPKVFAYTAKNIQPQAFRDAIFDTKMQGENSEVMRDIISRFSLDFALPSLENMQNELESFQIFAKSLAQNHLQDFGRDFTNDFLWDKAIISRTDKVFPPQACEAFFAQNPHKNHTKITYTDAPHFAFVGFRNWQEIIA</sequence>
<protein>
    <recommendedName>
        <fullName evidence="4">AB hydrolase-1 domain-containing protein</fullName>
    </recommendedName>
</protein>
<reference evidence="2 3" key="1">
    <citation type="journal article" date="2014" name="Genome Announc.">
        <title>Draft genome sequences of six enterohepatic helicobacter species isolated from humans and one from rhesus macaques.</title>
        <authorList>
            <person name="Shen Z."/>
            <person name="Sheh A."/>
            <person name="Young S.K."/>
            <person name="Abouelliel A."/>
            <person name="Ward D.V."/>
            <person name="Earl A.M."/>
            <person name="Fox J.G."/>
        </authorList>
    </citation>
    <scope>NUCLEOTIDE SEQUENCE [LARGE SCALE GENOMIC DNA]</scope>
    <source>
        <strain evidence="2 3">MIT 99-5501</strain>
    </source>
</reference>
<organism evidence="2 3">
    <name type="scientific">Helicobacter macacae MIT 99-5501</name>
    <dbReference type="NCBI Taxonomy" id="1357400"/>
    <lineage>
        <taxon>Bacteria</taxon>
        <taxon>Pseudomonadati</taxon>
        <taxon>Campylobacterota</taxon>
        <taxon>Epsilonproteobacteria</taxon>
        <taxon>Campylobacterales</taxon>
        <taxon>Helicobacteraceae</taxon>
        <taxon>Helicobacter</taxon>
    </lineage>
</organism>
<dbReference type="ESTHER" id="9heli-v8c9r0">
    <property type="family name" value="BioG_Pimeloyl-ACP-methyl-esterase"/>
</dbReference>
<dbReference type="STRING" id="1357400.HMPREF2086_01251"/>
<dbReference type="eggNOG" id="COG2830">
    <property type="taxonomic scope" value="Bacteria"/>
</dbReference>
<dbReference type="AlphaFoldDB" id="V8C9R0"/>